<dbReference type="InterPro" id="IPR041588">
    <property type="entry name" value="Integrase_H2C2"/>
</dbReference>
<protein>
    <recommendedName>
        <fullName evidence="1">Gypsy retrotransposon integrase-like protein 1</fullName>
    </recommendedName>
</protein>
<keyword evidence="4" id="KW-1185">Reference proteome</keyword>
<proteinExistence type="predicted"/>
<reference evidence="3 4" key="1">
    <citation type="submission" date="2021-07" db="EMBL/GenBank/DDBJ databases">
        <authorList>
            <person name="Palmer J.M."/>
        </authorList>
    </citation>
    <scope>NUCLEOTIDE SEQUENCE [LARGE SCALE GENOMIC DNA]</scope>
    <source>
        <strain evidence="3 4">AT_MEX2019</strain>
        <tissue evidence="3">Muscle</tissue>
    </source>
</reference>
<dbReference type="Gene3D" id="3.30.420.10">
    <property type="entry name" value="Ribonuclease H-like superfamily/Ribonuclease H"/>
    <property type="match status" value="1"/>
</dbReference>
<dbReference type="Gene3D" id="1.10.340.70">
    <property type="match status" value="1"/>
</dbReference>
<accession>A0ABU7C1W1</accession>
<organism evidence="3 4">
    <name type="scientific">Ataeniobius toweri</name>
    <dbReference type="NCBI Taxonomy" id="208326"/>
    <lineage>
        <taxon>Eukaryota</taxon>
        <taxon>Metazoa</taxon>
        <taxon>Chordata</taxon>
        <taxon>Craniata</taxon>
        <taxon>Vertebrata</taxon>
        <taxon>Euteleostomi</taxon>
        <taxon>Actinopterygii</taxon>
        <taxon>Neopterygii</taxon>
        <taxon>Teleostei</taxon>
        <taxon>Neoteleostei</taxon>
        <taxon>Acanthomorphata</taxon>
        <taxon>Ovalentaria</taxon>
        <taxon>Atherinomorphae</taxon>
        <taxon>Cyprinodontiformes</taxon>
        <taxon>Goodeidae</taxon>
        <taxon>Ataeniobius</taxon>
    </lineage>
</organism>
<comment type="caution">
    <text evidence="3">The sequence shown here is derived from an EMBL/GenBank/DDBJ whole genome shotgun (WGS) entry which is preliminary data.</text>
</comment>
<dbReference type="InterPro" id="IPR050951">
    <property type="entry name" value="Retrovirus_Pol_polyprotein"/>
</dbReference>
<dbReference type="PANTHER" id="PTHR37984">
    <property type="entry name" value="PROTEIN CBG26694"/>
    <property type="match status" value="1"/>
</dbReference>
<feature type="non-terminal residue" evidence="3">
    <location>
        <position position="130"/>
    </location>
</feature>
<sequence length="130" mass="14649">RKVVFVGIEKWDRTPQGRAVPEEYVDEVVRSVHEALGHAGVLPTRKELEEQELWIPMKHIRRVLRDCEVCGQYNAGRRGQRLEGLTIKSTIPWGSVCMDVTGPMGITGKKGEKYLLVLVDSMSGYVTVRA</sequence>
<feature type="domain" description="Integrase zinc-binding" evidence="2">
    <location>
        <begin position="20"/>
        <end position="75"/>
    </location>
</feature>
<evidence type="ECO:0000313" key="3">
    <source>
        <dbReference type="EMBL" id="MED6255748.1"/>
    </source>
</evidence>
<dbReference type="Proteomes" id="UP001345963">
    <property type="component" value="Unassembled WGS sequence"/>
</dbReference>
<name>A0ABU7C1W1_9TELE</name>
<evidence type="ECO:0000259" key="2">
    <source>
        <dbReference type="Pfam" id="PF17921"/>
    </source>
</evidence>
<dbReference type="PANTHER" id="PTHR37984:SF5">
    <property type="entry name" value="PROTEIN NYNRIN-LIKE"/>
    <property type="match status" value="1"/>
</dbReference>
<evidence type="ECO:0000313" key="4">
    <source>
        <dbReference type="Proteomes" id="UP001345963"/>
    </source>
</evidence>
<dbReference type="EMBL" id="JAHUTI010071850">
    <property type="protein sequence ID" value="MED6255748.1"/>
    <property type="molecule type" value="Genomic_DNA"/>
</dbReference>
<feature type="non-terminal residue" evidence="3">
    <location>
        <position position="1"/>
    </location>
</feature>
<gene>
    <name evidence="3" type="ORF">ATANTOWER_014437</name>
</gene>
<evidence type="ECO:0000256" key="1">
    <source>
        <dbReference type="ARBA" id="ARBA00039658"/>
    </source>
</evidence>
<dbReference type="InterPro" id="IPR036397">
    <property type="entry name" value="RNaseH_sf"/>
</dbReference>
<dbReference type="Pfam" id="PF17921">
    <property type="entry name" value="Integrase_H2C2"/>
    <property type="match status" value="1"/>
</dbReference>